<accession>A0ABW4JPD9</accession>
<dbReference type="InterPro" id="IPR052723">
    <property type="entry name" value="Acyl-CoA_thioesterase_PaaI"/>
</dbReference>
<dbReference type="InterPro" id="IPR006683">
    <property type="entry name" value="Thioestr_dom"/>
</dbReference>
<protein>
    <submittedName>
        <fullName evidence="3">PaaI family thioesterase</fullName>
        <ecNumber evidence="3">3.1.2.-</ecNumber>
    </submittedName>
</protein>
<dbReference type="InterPro" id="IPR003736">
    <property type="entry name" value="PAAI_dom"/>
</dbReference>
<feature type="domain" description="Thioesterase" evidence="2">
    <location>
        <begin position="68"/>
        <end position="144"/>
    </location>
</feature>
<gene>
    <name evidence="3" type="ORF">ACFSB2_24750</name>
</gene>
<dbReference type="CDD" id="cd03443">
    <property type="entry name" value="PaaI_thioesterase"/>
    <property type="match status" value="1"/>
</dbReference>
<name>A0ABW4JPD9_9BACL</name>
<dbReference type="NCBIfam" id="TIGR00369">
    <property type="entry name" value="unchar_dom_1"/>
    <property type="match status" value="1"/>
</dbReference>
<dbReference type="Pfam" id="PF03061">
    <property type="entry name" value="4HBT"/>
    <property type="match status" value="1"/>
</dbReference>
<reference evidence="4" key="1">
    <citation type="journal article" date="2019" name="Int. J. Syst. Evol. Microbiol.">
        <title>The Global Catalogue of Microorganisms (GCM) 10K type strain sequencing project: providing services to taxonomists for standard genome sequencing and annotation.</title>
        <authorList>
            <consortium name="The Broad Institute Genomics Platform"/>
            <consortium name="The Broad Institute Genome Sequencing Center for Infectious Disease"/>
            <person name="Wu L."/>
            <person name="Ma J."/>
        </authorList>
    </citation>
    <scope>NUCLEOTIDE SEQUENCE [LARGE SCALE GENOMIC DNA]</scope>
    <source>
        <strain evidence="4">CGMCC 1.12286</strain>
    </source>
</reference>
<dbReference type="PANTHER" id="PTHR42856:SF1">
    <property type="entry name" value="ACYL-COENZYME A THIOESTERASE PAAI"/>
    <property type="match status" value="1"/>
</dbReference>
<dbReference type="Gene3D" id="3.10.129.10">
    <property type="entry name" value="Hotdog Thioesterase"/>
    <property type="match status" value="1"/>
</dbReference>
<proteinExistence type="predicted"/>
<keyword evidence="4" id="KW-1185">Reference proteome</keyword>
<comment type="caution">
    <text evidence="3">The sequence shown here is derived from an EMBL/GenBank/DDBJ whole genome shotgun (WGS) entry which is preliminary data.</text>
</comment>
<evidence type="ECO:0000313" key="4">
    <source>
        <dbReference type="Proteomes" id="UP001597079"/>
    </source>
</evidence>
<sequence length="160" mass="18131">MIDDIVKELESLPQSELQSIYELIVAKKATYHTSLAFVQELMGFSSQGEVNGKYVYHMKVYNELLNRYGILHGGLMTAFIDTAMAETTFIVDNTVERALTLNITVDFIKPGLEGAILRAEVDTVQNSHSIIVFHVNVFDENHELKATALAHFYKQHKRKV</sequence>
<evidence type="ECO:0000313" key="3">
    <source>
        <dbReference type="EMBL" id="MFD1677878.1"/>
    </source>
</evidence>
<dbReference type="PANTHER" id="PTHR42856">
    <property type="entry name" value="ACYL-COENZYME A THIOESTERASE PAAI"/>
    <property type="match status" value="1"/>
</dbReference>
<dbReference type="SUPFAM" id="SSF54637">
    <property type="entry name" value="Thioesterase/thiol ester dehydrase-isomerase"/>
    <property type="match status" value="1"/>
</dbReference>
<dbReference type="GO" id="GO:0016787">
    <property type="term" value="F:hydrolase activity"/>
    <property type="evidence" value="ECO:0007669"/>
    <property type="project" value="UniProtKB-KW"/>
</dbReference>
<dbReference type="EMBL" id="JBHUCX010000099">
    <property type="protein sequence ID" value="MFD1677878.1"/>
    <property type="molecule type" value="Genomic_DNA"/>
</dbReference>
<keyword evidence="1 3" id="KW-0378">Hydrolase</keyword>
<dbReference type="EC" id="3.1.2.-" evidence="3"/>
<dbReference type="InterPro" id="IPR029069">
    <property type="entry name" value="HotDog_dom_sf"/>
</dbReference>
<evidence type="ECO:0000256" key="1">
    <source>
        <dbReference type="ARBA" id="ARBA00022801"/>
    </source>
</evidence>
<dbReference type="RefSeq" id="WP_377945800.1">
    <property type="nucleotide sequence ID" value="NZ_JBHUCX010000099.1"/>
</dbReference>
<evidence type="ECO:0000259" key="2">
    <source>
        <dbReference type="Pfam" id="PF03061"/>
    </source>
</evidence>
<organism evidence="3 4">
    <name type="scientific">Alicyclobacillus fodiniaquatilis</name>
    <dbReference type="NCBI Taxonomy" id="1661150"/>
    <lineage>
        <taxon>Bacteria</taxon>
        <taxon>Bacillati</taxon>
        <taxon>Bacillota</taxon>
        <taxon>Bacilli</taxon>
        <taxon>Bacillales</taxon>
        <taxon>Alicyclobacillaceae</taxon>
        <taxon>Alicyclobacillus</taxon>
    </lineage>
</organism>
<dbReference type="Proteomes" id="UP001597079">
    <property type="component" value="Unassembled WGS sequence"/>
</dbReference>